<evidence type="ECO:0000313" key="1">
    <source>
        <dbReference type="EMBL" id="KAL2467633.1"/>
    </source>
</evidence>
<sequence>MATEHNTKLLHETQRSSPLSCGEWDQSRSYSDYSIVGIIVPLDCSYMALVGIIMKELKMDDSDYRIIVQYQVLARGPLIQIGTDSSLYFYIQVRQCETELTKFPLFVDIERVNINENDLGYLCNSITGDDAAEFRDRSNTDRTRFGSIENFLITNFPTIQEMGNNICENVTYGYNNTEESGANVIS</sequence>
<dbReference type="AlphaFoldDB" id="A0ABD1PWA7"/>
<evidence type="ECO:0000313" key="2">
    <source>
        <dbReference type="Proteomes" id="UP001604277"/>
    </source>
</evidence>
<dbReference type="Proteomes" id="UP001604277">
    <property type="component" value="Unassembled WGS sequence"/>
</dbReference>
<gene>
    <name evidence="1" type="ORF">Fot_51158</name>
</gene>
<dbReference type="EMBL" id="JBFOLJ010000017">
    <property type="protein sequence ID" value="KAL2467633.1"/>
    <property type="molecule type" value="Genomic_DNA"/>
</dbReference>
<organism evidence="1 2">
    <name type="scientific">Forsythia ovata</name>
    <dbReference type="NCBI Taxonomy" id="205694"/>
    <lineage>
        <taxon>Eukaryota</taxon>
        <taxon>Viridiplantae</taxon>
        <taxon>Streptophyta</taxon>
        <taxon>Embryophyta</taxon>
        <taxon>Tracheophyta</taxon>
        <taxon>Spermatophyta</taxon>
        <taxon>Magnoliopsida</taxon>
        <taxon>eudicotyledons</taxon>
        <taxon>Gunneridae</taxon>
        <taxon>Pentapetalae</taxon>
        <taxon>asterids</taxon>
        <taxon>lamiids</taxon>
        <taxon>Lamiales</taxon>
        <taxon>Oleaceae</taxon>
        <taxon>Forsythieae</taxon>
        <taxon>Forsythia</taxon>
    </lineage>
</organism>
<protein>
    <submittedName>
        <fullName evidence="1">Adenylosuccinate synthetase</fullName>
    </submittedName>
</protein>
<comment type="caution">
    <text evidence="1">The sequence shown here is derived from an EMBL/GenBank/DDBJ whole genome shotgun (WGS) entry which is preliminary data.</text>
</comment>
<name>A0ABD1PWA7_9LAMI</name>
<reference evidence="2" key="1">
    <citation type="submission" date="2024-07" db="EMBL/GenBank/DDBJ databases">
        <title>Two chromosome-level genome assemblies of Korean endemic species Abeliophyllum distichum and Forsythia ovata (Oleaceae).</title>
        <authorList>
            <person name="Jang H."/>
        </authorList>
    </citation>
    <scope>NUCLEOTIDE SEQUENCE [LARGE SCALE GENOMIC DNA]</scope>
</reference>
<keyword evidence="2" id="KW-1185">Reference proteome</keyword>
<accession>A0ABD1PWA7</accession>
<proteinExistence type="predicted"/>